<evidence type="ECO:0000313" key="1">
    <source>
        <dbReference type="EMBL" id="KZS07790.1"/>
    </source>
</evidence>
<gene>
    <name evidence="1" type="ORF">APZ42_028418</name>
</gene>
<proteinExistence type="predicted"/>
<keyword evidence="2" id="KW-1185">Reference proteome</keyword>
<protein>
    <submittedName>
        <fullName evidence="1">Uncharacterized protein</fullName>
    </submittedName>
</protein>
<organism evidence="1 2">
    <name type="scientific">Daphnia magna</name>
    <dbReference type="NCBI Taxonomy" id="35525"/>
    <lineage>
        <taxon>Eukaryota</taxon>
        <taxon>Metazoa</taxon>
        <taxon>Ecdysozoa</taxon>
        <taxon>Arthropoda</taxon>
        <taxon>Crustacea</taxon>
        <taxon>Branchiopoda</taxon>
        <taxon>Diplostraca</taxon>
        <taxon>Cladocera</taxon>
        <taxon>Anomopoda</taxon>
        <taxon>Daphniidae</taxon>
        <taxon>Daphnia</taxon>
    </lineage>
</organism>
<evidence type="ECO:0000313" key="2">
    <source>
        <dbReference type="Proteomes" id="UP000076858"/>
    </source>
</evidence>
<sequence>MNVLKVDFLPQDIICSPINKGYCKRLLKGMLKEVETRLRKSHSGSTRNL</sequence>
<dbReference type="Proteomes" id="UP000076858">
    <property type="component" value="Unassembled WGS sequence"/>
</dbReference>
<accession>A0A164QIP1</accession>
<dbReference type="EMBL" id="LRGB01002387">
    <property type="protein sequence ID" value="KZS07790.1"/>
    <property type="molecule type" value="Genomic_DNA"/>
</dbReference>
<comment type="caution">
    <text evidence="1">The sequence shown here is derived from an EMBL/GenBank/DDBJ whole genome shotgun (WGS) entry which is preliminary data.</text>
</comment>
<dbReference type="AlphaFoldDB" id="A0A164QIP1"/>
<name>A0A164QIP1_9CRUS</name>
<reference evidence="1 2" key="1">
    <citation type="submission" date="2016-03" db="EMBL/GenBank/DDBJ databases">
        <title>EvidentialGene: Evidence-directed Construction of Genes on Genomes.</title>
        <authorList>
            <person name="Gilbert D.G."/>
            <person name="Choi J.-H."/>
            <person name="Mockaitis K."/>
            <person name="Colbourne J."/>
            <person name="Pfrender M."/>
        </authorList>
    </citation>
    <scope>NUCLEOTIDE SEQUENCE [LARGE SCALE GENOMIC DNA]</scope>
    <source>
        <strain evidence="1 2">Xinb3</strain>
        <tissue evidence="1">Complete organism</tissue>
    </source>
</reference>